<dbReference type="InterPro" id="IPR011764">
    <property type="entry name" value="Biotin_carboxylation_dom"/>
</dbReference>
<comment type="function">
    <text evidence="8">Catalyzes a 2-step reaction, involving the ATP-dependent carboxylation of the covalently attached biotin in the first step and the transfer of the carboxyl group to pyruvate in the second.</text>
</comment>
<evidence type="ECO:0000313" key="14">
    <source>
        <dbReference type="Proteomes" id="UP001500866"/>
    </source>
</evidence>
<evidence type="ECO:0000256" key="7">
    <source>
        <dbReference type="ARBA" id="ARBA00023267"/>
    </source>
</evidence>
<dbReference type="InterPro" id="IPR016185">
    <property type="entry name" value="PreATP-grasp_dom_sf"/>
</dbReference>
<dbReference type="Gene3D" id="3.10.600.10">
    <property type="entry name" value="pyruvate carboxylase f1077a mutant domain"/>
    <property type="match status" value="1"/>
</dbReference>
<sequence length="1147" mass="128533">MGEVKEINKVLVANRGEIAIRVFRACTELNIRTVAVYSKEDSGSYHRYKADEAYLIGEGKKPIDAYLDIEDVIETAKNVGVDAIHPGYGFLSENIDFARRCEEEGIIFIGPTSNHLNMFGDKVKARAQAIEAGIPVIPGSDGPVTSLNEMEAFGEQHGYPIIIKASLGGGGRGMRIVRNKSGLAEAYDRARSEARAAFGSDEVYVEKLIENPKHIEVQVIGDSHGNIVHLFERDCSVQRRHQKVVEIAPSVSLPDSLREEICEAAVNLAKNVDYLNAGTVEFLVTDSEFYFIEVNPRVQVEHTITEMITGVDIVQTQLKIAQGMNIHESSIGIPRQHEISTNGFAIQSRVTTEDPLNNFMPDSGKIMAYRTGGGFGVRLDAGNGFQGSVISPHYDSLLVKVSTWALTFEQAAQKMVRNLKEFRIRGIKTNIPFLQNVIQHSNFLSGQFSTTFIDQTPELFVFPKRKDRGTKMLTYIGNTTVNGFEGIENKKKPSLQKPPVPKIDQLEDFPSGTKQILDEHGPEYLADWLKEQKQVMLTDTTFRDAHQSLLATRVRTKDLLQIAEPTARLVPQLFSVEMWGGATFDTSYRFLKEDPWQRLLKLREKMPNVLFQMLLRASNAVGYKNYPDNLIKEFVEKSATAGIDVFRIFDSLNWLEGMKPAINFVRENNKIAEAAMCYTGDILDMGRTKYDLDYYKNLAKELESAGAHILGIKDMAGLLKPEAAYQLISTLKDTIDLPVHLHSHDTSGNGIHMYARAVDAGADAVDVACGPMAGMTSQPSAQTLYHALEGTSRQPKINVESYEKLAHYWEGIRNYYQDFESGMKAPHTEIYFHEMPGGQYSNLQQQAKAVGLGHRWNEVKAAYRQVNEMFGDIVKVTPSSKVVGDMTLFMVQNDLTEDDIYERGESIDFPASVIEFAQGYLGQPYQGFPQELQRIILKGKEPIKVRPGELLDSIDFTQMKESLFKTLDRQVTSFDLISYALYPKVFMDHHRFTEKYGDLSVLDTLTFFYGMRLGEEIEVEIEQGKTLIVKLVSISEPQADGTRVVYFELNGQSREVVVKDESVIPQIKTRPKVDSGNEKHIGATMRGTVVEVICNKGEKVKKGDHLLITEAMKMETTVQAPFTGVIKDIHVKNGEAIAVNDLLIEFE</sequence>
<comment type="catalytic activity">
    <reaction evidence="8">
        <text>hydrogencarbonate + pyruvate + ATP = oxaloacetate + ADP + phosphate + H(+)</text>
        <dbReference type="Rhea" id="RHEA:20844"/>
        <dbReference type="ChEBI" id="CHEBI:15361"/>
        <dbReference type="ChEBI" id="CHEBI:15378"/>
        <dbReference type="ChEBI" id="CHEBI:16452"/>
        <dbReference type="ChEBI" id="CHEBI:17544"/>
        <dbReference type="ChEBI" id="CHEBI:30616"/>
        <dbReference type="ChEBI" id="CHEBI:43474"/>
        <dbReference type="ChEBI" id="CHEBI:456216"/>
        <dbReference type="EC" id="6.4.1.1"/>
    </reaction>
</comment>
<dbReference type="SUPFAM" id="SSF52440">
    <property type="entry name" value="PreATP-grasp domain"/>
    <property type="match status" value="1"/>
</dbReference>
<dbReference type="Pfam" id="PF02436">
    <property type="entry name" value="PYC_OADA"/>
    <property type="match status" value="1"/>
</dbReference>
<keyword evidence="7 8" id="KW-0092">Biotin</keyword>
<evidence type="ECO:0000313" key="13">
    <source>
        <dbReference type="EMBL" id="GAA0613337.1"/>
    </source>
</evidence>
<evidence type="ECO:0000256" key="3">
    <source>
        <dbReference type="ARBA" id="ARBA00022598"/>
    </source>
</evidence>
<dbReference type="SUPFAM" id="SSF51230">
    <property type="entry name" value="Single hybrid motif"/>
    <property type="match status" value="1"/>
</dbReference>
<evidence type="ECO:0000256" key="4">
    <source>
        <dbReference type="ARBA" id="ARBA00022723"/>
    </source>
</evidence>
<evidence type="ECO:0000256" key="2">
    <source>
        <dbReference type="ARBA" id="ARBA00013057"/>
    </source>
</evidence>
<comment type="caution">
    <text evidence="13">The sequence shown here is derived from an EMBL/GenBank/DDBJ whole genome shotgun (WGS) entry which is preliminary data.</text>
</comment>
<dbReference type="InterPro" id="IPR055268">
    <property type="entry name" value="PCB-like"/>
</dbReference>
<dbReference type="Proteomes" id="UP001500866">
    <property type="component" value="Unassembled WGS sequence"/>
</dbReference>
<dbReference type="Pfam" id="PF00682">
    <property type="entry name" value="HMGL-like"/>
    <property type="match status" value="1"/>
</dbReference>
<dbReference type="NCBIfam" id="TIGR01235">
    <property type="entry name" value="pyruv_carbox"/>
    <property type="match status" value="1"/>
</dbReference>
<dbReference type="InterPro" id="IPR003379">
    <property type="entry name" value="Carboxylase_cons_dom"/>
</dbReference>
<dbReference type="CDD" id="cd06850">
    <property type="entry name" value="biotinyl_domain"/>
    <property type="match status" value="1"/>
</dbReference>
<dbReference type="SUPFAM" id="SSF89000">
    <property type="entry name" value="post-HMGL domain-like"/>
    <property type="match status" value="1"/>
</dbReference>
<dbReference type="PROSITE" id="PS50991">
    <property type="entry name" value="PYR_CT"/>
    <property type="match status" value="1"/>
</dbReference>
<accession>A0ABN1GKB8</accession>
<dbReference type="EMBL" id="BAAADS010000025">
    <property type="protein sequence ID" value="GAA0613337.1"/>
    <property type="molecule type" value="Genomic_DNA"/>
</dbReference>
<gene>
    <name evidence="13" type="primary">pyc</name>
    <name evidence="13" type="ORF">GCM10009001_33210</name>
</gene>
<keyword evidence="13" id="KW-0670">Pyruvate</keyword>
<dbReference type="Gene3D" id="3.20.20.70">
    <property type="entry name" value="Aldolase class I"/>
    <property type="match status" value="1"/>
</dbReference>
<dbReference type="Gene3D" id="3.30.470.20">
    <property type="entry name" value="ATP-grasp fold, B domain"/>
    <property type="match status" value="1"/>
</dbReference>
<feature type="domain" description="Pyruvate carboxyltransferase" evidence="12">
    <location>
        <begin position="535"/>
        <end position="803"/>
    </location>
</feature>
<dbReference type="Pfam" id="PF00364">
    <property type="entry name" value="Biotin_lipoyl"/>
    <property type="match status" value="1"/>
</dbReference>
<dbReference type="EC" id="6.4.1.1" evidence="2 8"/>
<evidence type="ECO:0000259" key="12">
    <source>
        <dbReference type="PROSITE" id="PS50991"/>
    </source>
</evidence>
<dbReference type="PROSITE" id="PS50975">
    <property type="entry name" value="ATP_GRASP"/>
    <property type="match status" value="1"/>
</dbReference>
<dbReference type="SUPFAM" id="SSF56059">
    <property type="entry name" value="Glutathione synthetase ATP-binding domain-like"/>
    <property type="match status" value="1"/>
</dbReference>
<name>A0ABN1GKB8_9BACI</name>
<evidence type="ECO:0000256" key="8">
    <source>
        <dbReference type="PIRNR" id="PIRNR001594"/>
    </source>
</evidence>
<dbReference type="Pfam" id="PF02785">
    <property type="entry name" value="Biotin_carb_C"/>
    <property type="match status" value="1"/>
</dbReference>
<dbReference type="Pfam" id="PF00289">
    <property type="entry name" value="Biotin_carb_N"/>
    <property type="match status" value="1"/>
</dbReference>
<evidence type="ECO:0000259" key="11">
    <source>
        <dbReference type="PROSITE" id="PS50979"/>
    </source>
</evidence>
<keyword evidence="6 8" id="KW-0067">ATP-binding</keyword>
<dbReference type="SUPFAM" id="SSF51246">
    <property type="entry name" value="Rudiment single hybrid motif"/>
    <property type="match status" value="1"/>
</dbReference>
<dbReference type="PANTHER" id="PTHR43778:SF2">
    <property type="entry name" value="PYRUVATE CARBOXYLASE, MITOCHONDRIAL"/>
    <property type="match status" value="1"/>
</dbReference>
<feature type="domain" description="Lipoyl-binding" evidence="9">
    <location>
        <begin position="1072"/>
        <end position="1147"/>
    </location>
</feature>
<reference evidence="13 14" key="1">
    <citation type="journal article" date="2019" name="Int. J. Syst. Evol. Microbiol.">
        <title>The Global Catalogue of Microorganisms (GCM) 10K type strain sequencing project: providing services to taxonomists for standard genome sequencing and annotation.</title>
        <authorList>
            <consortium name="The Broad Institute Genomics Platform"/>
            <consortium name="The Broad Institute Genome Sequencing Center for Infectious Disease"/>
            <person name="Wu L."/>
            <person name="Ma J."/>
        </authorList>
    </citation>
    <scope>NUCLEOTIDE SEQUENCE [LARGE SCALE GENOMIC DNA]</scope>
    <source>
        <strain evidence="13 14">JCM 15395</strain>
    </source>
</reference>
<dbReference type="Pfam" id="PF02786">
    <property type="entry name" value="CPSase_L_D2"/>
    <property type="match status" value="1"/>
</dbReference>
<dbReference type="SMART" id="SM00878">
    <property type="entry name" value="Biotin_carb_C"/>
    <property type="match status" value="1"/>
</dbReference>
<dbReference type="InterPro" id="IPR005930">
    <property type="entry name" value="Pyruv_COase"/>
</dbReference>
<dbReference type="InterPro" id="IPR011761">
    <property type="entry name" value="ATP-grasp"/>
</dbReference>
<keyword evidence="5 8" id="KW-0547">Nucleotide-binding</keyword>
<evidence type="ECO:0000259" key="9">
    <source>
        <dbReference type="PROSITE" id="PS50968"/>
    </source>
</evidence>
<dbReference type="PROSITE" id="PS00867">
    <property type="entry name" value="CPSASE_2"/>
    <property type="match status" value="1"/>
</dbReference>
<dbReference type="PROSITE" id="PS00866">
    <property type="entry name" value="CPSASE_1"/>
    <property type="match status" value="1"/>
</dbReference>
<dbReference type="InterPro" id="IPR005479">
    <property type="entry name" value="CPAse_ATP-bd"/>
</dbReference>
<evidence type="ECO:0000256" key="1">
    <source>
        <dbReference type="ARBA" id="ARBA00001953"/>
    </source>
</evidence>
<dbReference type="InterPro" id="IPR000891">
    <property type="entry name" value="PYR_CT"/>
</dbReference>
<dbReference type="InterPro" id="IPR005481">
    <property type="entry name" value="BC-like_N"/>
</dbReference>
<dbReference type="InterPro" id="IPR005482">
    <property type="entry name" value="Biotin_COase_C"/>
</dbReference>
<dbReference type="InterPro" id="IPR011053">
    <property type="entry name" value="Single_hybrid_motif"/>
</dbReference>
<feature type="domain" description="ATP-grasp" evidence="10">
    <location>
        <begin position="126"/>
        <end position="322"/>
    </location>
</feature>
<dbReference type="NCBIfam" id="NF006761">
    <property type="entry name" value="PRK09282.1"/>
    <property type="match status" value="1"/>
</dbReference>
<dbReference type="Gene3D" id="2.40.50.100">
    <property type="match status" value="1"/>
</dbReference>
<comment type="cofactor">
    <cofactor evidence="1 8">
        <name>biotin</name>
        <dbReference type="ChEBI" id="CHEBI:57586"/>
    </cofactor>
</comment>
<evidence type="ECO:0000256" key="6">
    <source>
        <dbReference type="ARBA" id="ARBA00022840"/>
    </source>
</evidence>
<evidence type="ECO:0000259" key="10">
    <source>
        <dbReference type="PROSITE" id="PS50975"/>
    </source>
</evidence>
<dbReference type="CDD" id="cd07937">
    <property type="entry name" value="DRE_TIM_PC_TC_5S"/>
    <property type="match status" value="1"/>
</dbReference>
<dbReference type="InterPro" id="IPR000089">
    <property type="entry name" value="Biotin_lipoyl"/>
</dbReference>
<dbReference type="NCBIfam" id="NF009554">
    <property type="entry name" value="PRK12999.1"/>
    <property type="match status" value="1"/>
</dbReference>
<dbReference type="PANTHER" id="PTHR43778">
    <property type="entry name" value="PYRUVATE CARBOXYLASE"/>
    <property type="match status" value="1"/>
</dbReference>
<dbReference type="PIRSF" id="PIRSF001594">
    <property type="entry name" value="Pyruv_carbox"/>
    <property type="match status" value="1"/>
</dbReference>
<evidence type="ECO:0000256" key="5">
    <source>
        <dbReference type="ARBA" id="ARBA00022741"/>
    </source>
</evidence>
<dbReference type="PROSITE" id="PS50968">
    <property type="entry name" value="BIOTINYL_LIPOYL"/>
    <property type="match status" value="1"/>
</dbReference>
<dbReference type="PROSITE" id="PS50979">
    <property type="entry name" value="BC"/>
    <property type="match status" value="1"/>
</dbReference>
<organism evidence="13 14">
    <name type="scientific">Virgibacillus siamensis</name>
    <dbReference type="NCBI Taxonomy" id="480071"/>
    <lineage>
        <taxon>Bacteria</taxon>
        <taxon>Bacillati</taxon>
        <taxon>Bacillota</taxon>
        <taxon>Bacilli</taxon>
        <taxon>Bacillales</taxon>
        <taxon>Bacillaceae</taxon>
        <taxon>Virgibacillus</taxon>
    </lineage>
</organism>
<dbReference type="SUPFAM" id="SSF51569">
    <property type="entry name" value="Aldolase"/>
    <property type="match status" value="1"/>
</dbReference>
<dbReference type="RefSeq" id="WP_343815673.1">
    <property type="nucleotide sequence ID" value="NZ_BAAADS010000025.1"/>
</dbReference>
<keyword evidence="3 8" id="KW-0436">Ligase</keyword>
<dbReference type="InterPro" id="IPR011054">
    <property type="entry name" value="Rudment_hybrid_motif"/>
</dbReference>
<keyword evidence="14" id="KW-1185">Reference proteome</keyword>
<feature type="domain" description="Biotin carboxylation" evidence="11">
    <location>
        <begin position="6"/>
        <end position="458"/>
    </location>
</feature>
<keyword evidence="4" id="KW-0479">Metal-binding</keyword>
<protein>
    <recommendedName>
        <fullName evidence="2 8">Pyruvate carboxylase</fullName>
        <ecNumber evidence="2 8">6.4.1.1</ecNumber>
    </recommendedName>
</protein>
<dbReference type="InterPro" id="IPR013785">
    <property type="entry name" value="Aldolase_TIM"/>
</dbReference>
<proteinExistence type="predicted"/>